<feature type="binding site" evidence="6">
    <location>
        <position position="122"/>
    </location>
    <ligand>
        <name>substrate</name>
    </ligand>
</feature>
<dbReference type="GO" id="GO:0002099">
    <property type="term" value="P:tRNA wobble guanine modification"/>
    <property type="evidence" value="ECO:0007669"/>
    <property type="project" value="TreeGrafter"/>
</dbReference>
<dbReference type="GO" id="GO:0005737">
    <property type="term" value="C:cytoplasm"/>
    <property type="evidence" value="ECO:0007669"/>
    <property type="project" value="TreeGrafter"/>
</dbReference>
<dbReference type="EMBL" id="DSCQ01000013">
    <property type="protein sequence ID" value="HET20672.1"/>
    <property type="molecule type" value="Genomic_DNA"/>
</dbReference>
<dbReference type="GO" id="GO:0016763">
    <property type="term" value="F:pentosyltransferase activity"/>
    <property type="evidence" value="ECO:0007669"/>
    <property type="project" value="UniProtKB-UniRule"/>
</dbReference>
<dbReference type="HAMAP" id="MF_01634">
    <property type="entry name" value="TgtA_arch"/>
    <property type="match status" value="1"/>
</dbReference>
<feature type="binding site" evidence="6">
    <location>
        <position position="191"/>
    </location>
    <ligand>
        <name>substrate</name>
    </ligand>
</feature>
<comment type="caution">
    <text evidence="8">The sequence shown here is derived from an EMBL/GenBank/DDBJ whole genome shotgun (WGS) entry which is preliminary data.</text>
</comment>
<feature type="binding site" evidence="6">
    <location>
        <position position="273"/>
    </location>
    <ligand>
        <name>Zn(2+)</name>
        <dbReference type="ChEBI" id="CHEBI:29105"/>
    </ligand>
</feature>
<dbReference type="Gene3D" id="3.20.20.105">
    <property type="entry name" value="Queuine tRNA-ribosyltransferase-like"/>
    <property type="match status" value="1"/>
</dbReference>
<evidence type="ECO:0000256" key="6">
    <source>
        <dbReference type="HAMAP-Rule" id="MF_01634"/>
    </source>
</evidence>
<keyword evidence="4 6" id="KW-0479">Metal-binding</keyword>
<dbReference type="NCBIfam" id="TIGR00449">
    <property type="entry name" value="tgt_general"/>
    <property type="match status" value="1"/>
</dbReference>
<evidence type="ECO:0000256" key="2">
    <source>
        <dbReference type="ARBA" id="ARBA00022679"/>
    </source>
</evidence>
<dbReference type="UniPathway" id="UPA00393"/>
<comment type="function">
    <text evidence="6">Exchanges the guanine residue with 7-cyano-7-deazaguanine (preQ0) at position 15 in the dihydrouridine loop (D-loop) of archaeal tRNAs.</text>
</comment>
<feature type="active site" description="Nucleophile" evidence="6">
    <location>
        <position position="87"/>
    </location>
</feature>
<dbReference type="InterPro" id="IPR036511">
    <property type="entry name" value="TGT-like_sf"/>
</dbReference>
<dbReference type="InterPro" id="IPR050076">
    <property type="entry name" value="ArchSynthase1/Queuine_TRR"/>
</dbReference>
<comment type="pathway">
    <text evidence="6">tRNA modification; archaeosine-tRNA biosynthesis.</text>
</comment>
<evidence type="ECO:0000256" key="4">
    <source>
        <dbReference type="ARBA" id="ARBA00022723"/>
    </source>
</evidence>
<keyword evidence="5 6" id="KW-0862">Zinc</keyword>
<evidence type="ECO:0000256" key="3">
    <source>
        <dbReference type="ARBA" id="ARBA00022694"/>
    </source>
</evidence>
<dbReference type="SUPFAM" id="SSF88802">
    <property type="entry name" value="Pre-PUA domain"/>
    <property type="match status" value="1"/>
</dbReference>
<dbReference type="InterPro" id="IPR002616">
    <property type="entry name" value="tRNA_ribo_trans-like"/>
</dbReference>
<protein>
    <recommendedName>
        <fullName evidence="6">tRNA-guanine(15) transglycosylase</fullName>
        <ecNumber evidence="6">2.4.2.48</ecNumber>
    </recommendedName>
    <alternativeName>
        <fullName evidence="6">7-cyano-7-deazaguanine tRNA-ribosyltransferase</fullName>
    </alternativeName>
    <alternativeName>
        <fullName evidence="6">Archaeal tRNA-guanine transglycosylase</fullName>
    </alternativeName>
</protein>
<accession>A0A7C2SN17</accession>
<comment type="catalytic activity">
    <reaction evidence="6">
        <text>guanosine(15) in tRNA + 7-cyano-7-carbaguanine = 7-cyano-7-carbaguanosine(15) in tRNA + guanine</text>
        <dbReference type="Rhea" id="RHEA:43164"/>
        <dbReference type="Rhea" id="RHEA-COMP:10371"/>
        <dbReference type="Rhea" id="RHEA-COMP:10372"/>
        <dbReference type="ChEBI" id="CHEBI:16235"/>
        <dbReference type="ChEBI" id="CHEBI:45075"/>
        <dbReference type="ChEBI" id="CHEBI:74269"/>
        <dbReference type="ChEBI" id="CHEBI:82850"/>
        <dbReference type="EC" id="2.4.2.48"/>
    </reaction>
</comment>
<keyword evidence="3 6" id="KW-0819">tRNA processing</keyword>
<comment type="cofactor">
    <cofactor evidence="6">
        <name>Zn(2+)</name>
        <dbReference type="ChEBI" id="CHEBI:29105"/>
    </cofactor>
    <text evidence="6">Binds 1 zinc ion per subunit.</text>
</comment>
<dbReference type="PANTHER" id="PTHR46499:SF1">
    <property type="entry name" value="QUEUINE TRNA-RIBOSYLTRANSFERASE"/>
    <property type="match status" value="1"/>
</dbReference>
<feature type="binding site" evidence="6">
    <location>
        <position position="278"/>
    </location>
    <ligand>
        <name>Zn(2+)</name>
        <dbReference type="ChEBI" id="CHEBI:29105"/>
    </ligand>
</feature>
<feature type="domain" description="tRNA-guanine(15) transglycosylase-like" evidence="7">
    <location>
        <begin position="13"/>
        <end position="334"/>
    </location>
</feature>
<dbReference type="AlphaFoldDB" id="A0A7C2SN17"/>
<sequence>MQRFEILDKDAMGRICRIDTPHGRIETPTILPVINPNIPFIKADEMKKFGAQAVITNSYIIYRSMREEALKKGVHGILETDMPVMTDSGSYQLMVYGDVEIKNAEIVEFQKQIGSDIIVPLDIPTPPDADYITAESDLKITLEREKEAKEILEGGENLLAVPVQGSTHPELRRYAAEEARKIGGDIYPVGAVVPLMDSYRFRDLAKVILEVRSILPVEPVHLFGCGHPMLFAMAVAMGCDLFDSAAYALYAKDGRYLTVYGTKKLSEMNYFPCKCPVCSNHDPEELRRMEKDERERLIAEHNLYVSFQEIDTIKQAIKENSLFELVEKRVRAHPAMLAGWRQIAEYQELLERADPRIKRKFLYTGLDSLYRPAVMRHHRAVKNVELPDNVVVSSDFGVHADIYLRPVFGPVPAEMLETYPAGHAEIPDEDAVEEEALKIASEALIELMNANRERYFKIYVSKAWIKHLQKLPPNGELNVLP</sequence>
<organism evidence="8">
    <name type="scientific">Archaeoglobus fulgidus</name>
    <dbReference type="NCBI Taxonomy" id="2234"/>
    <lineage>
        <taxon>Archaea</taxon>
        <taxon>Methanobacteriati</taxon>
        <taxon>Methanobacteriota</taxon>
        <taxon>Archaeoglobi</taxon>
        <taxon>Archaeoglobales</taxon>
        <taxon>Archaeoglobaceae</taxon>
        <taxon>Archaeoglobus</taxon>
    </lineage>
</organism>
<dbReference type="EC" id="2.4.2.48" evidence="6"/>
<dbReference type="Pfam" id="PF01702">
    <property type="entry name" value="TGT"/>
    <property type="match status" value="1"/>
</dbReference>
<name>A0A7C2SN17_ARCFL</name>
<dbReference type="InterPro" id="IPR004804">
    <property type="entry name" value="TgtA"/>
</dbReference>
<evidence type="ECO:0000259" key="7">
    <source>
        <dbReference type="Pfam" id="PF01702"/>
    </source>
</evidence>
<dbReference type="GO" id="GO:0008270">
    <property type="term" value="F:zinc ion binding"/>
    <property type="evidence" value="ECO:0007669"/>
    <property type="project" value="UniProtKB-UniRule"/>
</dbReference>
<dbReference type="NCBIfam" id="TIGR00432">
    <property type="entry name" value="arcsn_tRNA_tgt"/>
    <property type="match status" value="1"/>
</dbReference>
<dbReference type="SUPFAM" id="SSF51713">
    <property type="entry name" value="tRNA-guanine transglycosylase"/>
    <property type="match status" value="1"/>
</dbReference>
<gene>
    <name evidence="6 8" type="primary">tgtA</name>
    <name evidence="8" type="ORF">ENN70_00870</name>
</gene>
<reference evidence="8" key="1">
    <citation type="journal article" date="2020" name="mSystems">
        <title>Genome- and Community-Level Interaction Insights into Carbon Utilization and Element Cycling Functions of Hydrothermarchaeota in Hydrothermal Sediment.</title>
        <authorList>
            <person name="Zhou Z."/>
            <person name="Liu Y."/>
            <person name="Xu W."/>
            <person name="Pan J."/>
            <person name="Luo Z.H."/>
            <person name="Li M."/>
        </authorList>
    </citation>
    <scope>NUCLEOTIDE SEQUENCE [LARGE SCALE GENOMIC DNA]</scope>
    <source>
        <strain evidence="8">SpSt-12</strain>
    </source>
</reference>
<evidence type="ECO:0000256" key="5">
    <source>
        <dbReference type="ARBA" id="ARBA00022833"/>
    </source>
</evidence>
<comment type="similarity">
    <text evidence="6">Belongs to the archaeosine tRNA-ribosyltransferase family.</text>
</comment>
<proteinExistence type="inferred from homology"/>
<evidence type="ECO:0000313" key="8">
    <source>
        <dbReference type="EMBL" id="HET20672.1"/>
    </source>
</evidence>
<keyword evidence="2 6" id="KW-0808">Transferase</keyword>
<dbReference type="PANTHER" id="PTHR46499">
    <property type="entry name" value="QUEUINE TRNA-RIBOSYLTRANSFERASE"/>
    <property type="match status" value="1"/>
</dbReference>
<evidence type="ECO:0000256" key="1">
    <source>
        <dbReference type="ARBA" id="ARBA00022676"/>
    </source>
</evidence>
<keyword evidence="1 6" id="KW-0328">Glycosyltransferase</keyword>
<feature type="binding site" evidence="6">
    <location>
        <position position="275"/>
    </location>
    <ligand>
        <name>Zn(2+)</name>
        <dbReference type="ChEBI" id="CHEBI:29105"/>
    </ligand>
</feature>